<evidence type="ECO:0000256" key="12">
    <source>
        <dbReference type="ARBA" id="ARBA00023303"/>
    </source>
</evidence>
<keyword evidence="12" id="KW-0407">Ion channel</keyword>
<evidence type="ECO:0000256" key="7">
    <source>
        <dbReference type="ARBA" id="ARBA00022692"/>
    </source>
</evidence>
<feature type="transmembrane region" description="Helical" evidence="14">
    <location>
        <begin position="734"/>
        <end position="754"/>
    </location>
</feature>
<dbReference type="PANTHER" id="PTHR13800">
    <property type="entry name" value="TRANSIENT RECEPTOR POTENTIAL CATION CHANNEL, SUBFAMILY M, MEMBER 6"/>
    <property type="match status" value="1"/>
</dbReference>
<feature type="domain" description="TRPM SLOG" evidence="16">
    <location>
        <begin position="108"/>
        <end position="334"/>
    </location>
</feature>
<dbReference type="InterPro" id="IPR041491">
    <property type="entry name" value="TRPM_SLOG"/>
</dbReference>
<dbReference type="PANTHER" id="PTHR13800:SF2">
    <property type="entry name" value="TRANSIENT RECEPTOR POTENTIAL CATION CHANNEL SUBFAMILY M MEMBER 2"/>
    <property type="match status" value="1"/>
</dbReference>
<evidence type="ECO:0000256" key="5">
    <source>
        <dbReference type="ARBA" id="ARBA00022568"/>
    </source>
</evidence>
<feature type="transmembrane region" description="Helical" evidence="14">
    <location>
        <begin position="907"/>
        <end position="926"/>
    </location>
</feature>
<evidence type="ECO:0000313" key="18">
    <source>
        <dbReference type="EMBL" id="SBR46014.1"/>
    </source>
</evidence>
<evidence type="ECO:0000256" key="11">
    <source>
        <dbReference type="ARBA" id="ARBA00023136"/>
    </source>
</evidence>
<feature type="transmembrane region" description="Helical" evidence="14">
    <location>
        <begin position="881"/>
        <end position="901"/>
    </location>
</feature>
<feature type="compositionally biased region" description="Polar residues" evidence="13">
    <location>
        <begin position="9"/>
        <end position="25"/>
    </location>
</feature>
<keyword evidence="11 14" id="KW-0472">Membrane</keyword>
<reference evidence="18" key="1">
    <citation type="submission" date="2016-05" db="EMBL/GenBank/DDBJ databases">
        <authorList>
            <person name="Lavstsen T."/>
            <person name="Jespersen J.S."/>
        </authorList>
    </citation>
    <scope>NUCLEOTIDE SEQUENCE</scope>
    <source>
        <tissue evidence="18">Brain</tissue>
    </source>
</reference>
<feature type="transmembrane region" description="Helical" evidence="14">
    <location>
        <begin position="811"/>
        <end position="830"/>
    </location>
</feature>
<dbReference type="EMBL" id="HAEF01008131">
    <property type="protein sequence ID" value="SBR46014.1"/>
    <property type="molecule type" value="Transcribed_RNA"/>
</dbReference>
<feature type="region of interest" description="Disordered" evidence="13">
    <location>
        <begin position="575"/>
        <end position="598"/>
    </location>
</feature>
<feature type="compositionally biased region" description="Basic and acidic residues" evidence="13">
    <location>
        <begin position="584"/>
        <end position="598"/>
    </location>
</feature>
<keyword evidence="4" id="KW-1003">Cell membrane</keyword>
<organism evidence="18">
    <name type="scientific">Nothobranchius pienaari</name>
    <dbReference type="NCBI Taxonomy" id="704102"/>
    <lineage>
        <taxon>Eukaryota</taxon>
        <taxon>Metazoa</taxon>
        <taxon>Chordata</taxon>
        <taxon>Craniata</taxon>
        <taxon>Vertebrata</taxon>
        <taxon>Euteleostomi</taxon>
        <taxon>Actinopterygii</taxon>
        <taxon>Neopterygii</taxon>
        <taxon>Teleostei</taxon>
        <taxon>Neoteleostei</taxon>
        <taxon>Acanthomorphata</taxon>
        <taxon>Ovalentaria</taxon>
        <taxon>Atherinomorphae</taxon>
        <taxon>Cyprinodontiformes</taxon>
        <taxon>Nothobranchiidae</taxon>
        <taxon>Nothobranchius</taxon>
    </lineage>
</organism>
<keyword evidence="8" id="KW-0106">Calcium</keyword>
<proteinExistence type="inferred from homology"/>
<dbReference type="InterPro" id="IPR005821">
    <property type="entry name" value="Ion_trans_dom"/>
</dbReference>
<evidence type="ECO:0000259" key="15">
    <source>
        <dbReference type="Pfam" id="PF00520"/>
    </source>
</evidence>
<dbReference type="Pfam" id="PF25508">
    <property type="entry name" value="TRPM2"/>
    <property type="match status" value="1"/>
</dbReference>
<sequence>MEDKVPSQLAHSSATSSTFKHSPDSCSFQDWASWIKKNIKKKECGFFQADVREDTCKCGYLKTEHADEAIKPEDYTGDTWDRHKHVHEVTTDVFGNIVFSGLGHKISKYARVSTDTNPELLYELLTEWWELSPPNLLISVTGGAKNFYLKARLKNMFHRGLIKVAQTTGAWIITGGTNTGVMKHVGQAVRDYGLSSLQGKEIVAIGVATWGVIHNRDTLVQKDVHKDGCFPAHYLMDVNGQGRLSCLDNNHTHFLLVDDGTHGCYGVEIELRTSLEKCIGRKSLGNSGGTIPAVCVILDGGPGTLNTIYNTMLNGTPCVILEGSGRIADVIAQVSGLPLSQVTIAVIDRLVKKFFCSEYEKLSGKILEWTKKIQDIIRLPHLLTIFSVSDDNHGNLDVAILQALLKASRSSKSRGIESWKRQLELAIAWNRVDIAEAEIFTEESQWKFSDLNWAMFSALVGNKPQFVSLLLENGVCLRDFLQDKETLVQLYRQMPKCLFQHKLNKKVEECNRLKGQGLGKGQSGDTGRKELISLTHVSEVVRRLLGKFTQNIYPPSTSTNQVNLSVGDTSELLSKGQASSQSPLKEDGAEPQRDAGKDEREAGRDLFLWAVVQNNKELAEIAWEQCGDCISAALAASKILKSLAKEKTNADKAQEMLKLASHYEECAIGVFSECHDNNEERAQKLLVRVSPSWGGTTCLRLALEADDKSFVAQSGVQALLNQIWCGELSVDNPVWRVLICMIFFPLICTGFLIFRRDELIQRREMTEEKKTMETMKGSCNSHQATQTLQEVKPLGSWSRLESFYNSTQVKFYWKIVSYVAFLCLFALVLMIDFQRTPSPGELLLYIWLFTLMCEEVRQLFHDPDGFGFRKKSRMYIDDLWNILDVLSIILFCLGVAFRWTSKLFHEGKIILCIDFMVFCLRLMAIFTISRTLGPKLIIVKKMMMDMFFFMFLLSIWVVAYGVAKQGILIDNDNRLEWIVRGAIYEPYLIIFGNFPQNIDNAELDLNLCSVNGTDPLKPKCPLLKDNQIPVLSEWLTIIMLCVYLLFANILLLNLLIAIFNFTFQEVQDNTDRIWKFQRYELIKEYHSHPAAPPPFIILSHVWLFIRAMKLREPPIEYKEFKNKLPQMEEEELLSWEALMKDRYLLSAQQKQSECMERRILDTSQKVTVLTEQLEREEETSSAAVLKRLTRLEEQSSKTLQLIMDNLKSQGASAKETQPPTSTGTDGNLDSLTNTSEMEKRFHVKARQFRYPDSKITRFPVPEEKVPWEVSFPSYKPPYYDCKEDGCDIDGSEALEKYRNPEGRTGIRGRGALSRLGPNRNLDLVLTRWRDSERSVLEFLGVWGESREFLVLPGGLADSAEHLPAPLKKTLGDKIYETLNAKFSEGIKVFEGYVDDCRNTDNAWVETTVLNIYLPQTSEVMVDIENMSVSSHGSLQWQEVSSRTRLDSNQNDSLKKVAALHNRAF</sequence>
<dbReference type="GO" id="GO:0005886">
    <property type="term" value="C:plasma membrane"/>
    <property type="evidence" value="ECO:0007669"/>
    <property type="project" value="UniProtKB-SubCell"/>
</dbReference>
<keyword evidence="3" id="KW-0813">Transport</keyword>
<evidence type="ECO:0000256" key="14">
    <source>
        <dbReference type="SAM" id="Phobius"/>
    </source>
</evidence>
<feature type="transmembrane region" description="Helical" evidence="14">
    <location>
        <begin position="946"/>
        <end position="963"/>
    </location>
</feature>
<evidence type="ECO:0000256" key="4">
    <source>
        <dbReference type="ARBA" id="ARBA00022475"/>
    </source>
</evidence>
<dbReference type="InterPro" id="IPR057366">
    <property type="entry name" value="TRPM-like"/>
</dbReference>
<dbReference type="Pfam" id="PF18139">
    <property type="entry name" value="LSDAT_euk"/>
    <property type="match status" value="1"/>
</dbReference>
<evidence type="ECO:0000256" key="8">
    <source>
        <dbReference type="ARBA" id="ARBA00022837"/>
    </source>
</evidence>
<dbReference type="InterPro" id="IPR015797">
    <property type="entry name" value="NUDIX_hydrolase-like_dom_sf"/>
</dbReference>
<keyword evidence="18" id="KW-0675">Receptor</keyword>
<evidence type="ECO:0000256" key="13">
    <source>
        <dbReference type="SAM" id="MobiDB-lite"/>
    </source>
</evidence>
<reference evidence="18" key="2">
    <citation type="submission" date="2016-06" db="EMBL/GenBank/DDBJ databases">
        <title>The genome of a short-lived fish provides insights into sex chromosome evolution and the genetic control of aging.</title>
        <authorList>
            <person name="Reichwald K."/>
            <person name="Felder M."/>
            <person name="Petzold A."/>
            <person name="Koch P."/>
            <person name="Groth M."/>
            <person name="Platzer M."/>
        </authorList>
    </citation>
    <scope>NUCLEOTIDE SEQUENCE</scope>
    <source>
        <tissue evidence="18">Brain</tissue>
    </source>
</reference>
<evidence type="ECO:0000256" key="10">
    <source>
        <dbReference type="ARBA" id="ARBA00023065"/>
    </source>
</evidence>
<dbReference type="Gene3D" id="3.90.79.10">
    <property type="entry name" value="Nucleoside Triphosphate Pyrophosphohydrolase"/>
    <property type="match status" value="1"/>
</dbReference>
<comment type="subcellular location">
    <subcellularLocation>
        <location evidence="1">Cell membrane</location>
        <topology evidence="1">Multi-pass membrane protein</topology>
    </subcellularLocation>
</comment>
<feature type="domain" description="TRPM-like" evidence="17">
    <location>
        <begin position="438"/>
        <end position="713"/>
    </location>
</feature>
<evidence type="ECO:0000256" key="9">
    <source>
        <dbReference type="ARBA" id="ARBA00022989"/>
    </source>
</evidence>
<evidence type="ECO:0000256" key="2">
    <source>
        <dbReference type="ARBA" id="ARBA00009501"/>
    </source>
</evidence>
<evidence type="ECO:0000256" key="1">
    <source>
        <dbReference type="ARBA" id="ARBA00004651"/>
    </source>
</evidence>
<evidence type="ECO:0000256" key="6">
    <source>
        <dbReference type="ARBA" id="ARBA00022673"/>
    </source>
</evidence>
<feature type="region of interest" description="Disordered" evidence="13">
    <location>
        <begin position="1"/>
        <end position="25"/>
    </location>
</feature>
<keyword evidence="7 14" id="KW-0812">Transmembrane</keyword>
<dbReference type="InterPro" id="IPR050927">
    <property type="entry name" value="TRPM"/>
</dbReference>
<gene>
    <name evidence="18" type="primary">TRPM2</name>
</gene>
<name>A0A1A8LQ13_9TELE</name>
<evidence type="ECO:0000259" key="17">
    <source>
        <dbReference type="Pfam" id="PF25508"/>
    </source>
</evidence>
<feature type="domain" description="Ion transport" evidence="15">
    <location>
        <begin position="812"/>
        <end position="1070"/>
    </location>
</feature>
<comment type="similarity">
    <text evidence="2">Belongs to the transient receptor (TC 1.A.4) family. LTrpC subfamily. TRPM2 sub-subfamily.</text>
</comment>
<accession>A0A1A8LQ13</accession>
<keyword evidence="10" id="KW-0406">Ion transport</keyword>
<protein>
    <submittedName>
        <fullName evidence="18">Transient receptor potential cation channel, subfamily M, member 2</fullName>
    </submittedName>
</protein>
<dbReference type="SUPFAM" id="SSF55811">
    <property type="entry name" value="Nudix"/>
    <property type="match status" value="1"/>
</dbReference>
<evidence type="ECO:0000259" key="16">
    <source>
        <dbReference type="Pfam" id="PF18139"/>
    </source>
</evidence>
<keyword evidence="6" id="KW-0107">Calcium channel</keyword>
<evidence type="ECO:0000256" key="3">
    <source>
        <dbReference type="ARBA" id="ARBA00022448"/>
    </source>
</evidence>
<keyword evidence="9 14" id="KW-1133">Transmembrane helix</keyword>
<dbReference type="Pfam" id="PF00520">
    <property type="entry name" value="Ion_trans"/>
    <property type="match status" value="1"/>
</dbReference>
<keyword evidence="5" id="KW-0109">Calcium transport</keyword>
<feature type="transmembrane region" description="Helical" evidence="14">
    <location>
        <begin position="1034"/>
        <end position="1063"/>
    </location>
</feature>
<dbReference type="GO" id="GO:0099604">
    <property type="term" value="F:ligand-gated calcium channel activity"/>
    <property type="evidence" value="ECO:0007669"/>
    <property type="project" value="TreeGrafter"/>
</dbReference>
<feature type="region of interest" description="Disordered" evidence="13">
    <location>
        <begin position="1209"/>
        <end position="1233"/>
    </location>
</feature>